<protein>
    <recommendedName>
        <fullName evidence="3">DUF4340 domain-containing protein</fullName>
    </recommendedName>
</protein>
<sequence>MRKKQWILLLVVLAAFVAATAGMKGYQKNQDQKAAQKEAAEKVYALQFSSDDVTGIAYEKDGEWLAFTKNDDTWSCETDTAASIDSDKMKTMLSSLGSMTADNTVESPADIAQYGLDEPSMQAILTFADGSEKTLTFGSTNAIIGGTYVQISDDANVYLVGSSYVNTTLNKSVDDLTVDETEDATDTTENTTGDQTDVQSDDTSENSSDGSDISVDGVE</sequence>
<dbReference type="RefSeq" id="WP_055289710.1">
    <property type="nucleotide sequence ID" value="NZ_CP173382.1"/>
</dbReference>
<dbReference type="STRING" id="39490.ERS852448_00982"/>
<reference evidence="4 5" key="1">
    <citation type="submission" date="2015-09" db="EMBL/GenBank/DDBJ databases">
        <authorList>
            <consortium name="Pathogen Informatics"/>
        </authorList>
    </citation>
    <scope>NUCLEOTIDE SEQUENCE [LARGE SCALE GENOMIC DNA]</scope>
    <source>
        <strain evidence="4 5">2789STDY5608891</strain>
    </source>
</reference>
<evidence type="ECO:0000259" key="3">
    <source>
        <dbReference type="Pfam" id="PF14238"/>
    </source>
</evidence>
<keyword evidence="2" id="KW-0732">Signal</keyword>
<evidence type="ECO:0000256" key="1">
    <source>
        <dbReference type="SAM" id="MobiDB-lite"/>
    </source>
</evidence>
<feature type="domain" description="DUF4340" evidence="3">
    <location>
        <begin position="74"/>
        <end position="203"/>
    </location>
</feature>
<dbReference type="AlphaFoldDB" id="A0A173SJK3"/>
<evidence type="ECO:0000313" key="5">
    <source>
        <dbReference type="Proteomes" id="UP000095492"/>
    </source>
</evidence>
<feature type="compositionally biased region" description="Low complexity" evidence="1">
    <location>
        <begin position="187"/>
        <end position="198"/>
    </location>
</feature>
<dbReference type="InterPro" id="IPR025641">
    <property type="entry name" value="DUF4340"/>
</dbReference>
<evidence type="ECO:0000313" key="4">
    <source>
        <dbReference type="EMBL" id="CUM89967.1"/>
    </source>
</evidence>
<evidence type="ECO:0000256" key="2">
    <source>
        <dbReference type="SAM" id="SignalP"/>
    </source>
</evidence>
<dbReference type="Proteomes" id="UP000095492">
    <property type="component" value="Unassembled WGS sequence"/>
</dbReference>
<dbReference type="EMBL" id="CYYA01000005">
    <property type="protein sequence ID" value="CUM89967.1"/>
    <property type="molecule type" value="Genomic_DNA"/>
</dbReference>
<dbReference type="Pfam" id="PF14238">
    <property type="entry name" value="DUF4340"/>
    <property type="match status" value="1"/>
</dbReference>
<feature type="compositionally biased region" description="Acidic residues" evidence="1">
    <location>
        <begin position="176"/>
        <end position="186"/>
    </location>
</feature>
<feature type="chain" id="PRO_5039033809" description="DUF4340 domain-containing protein" evidence="2">
    <location>
        <begin position="22"/>
        <end position="219"/>
    </location>
</feature>
<feature type="compositionally biased region" description="Low complexity" evidence="1">
    <location>
        <begin position="207"/>
        <end position="219"/>
    </location>
</feature>
<dbReference type="GeneID" id="97390312"/>
<feature type="signal peptide" evidence="2">
    <location>
        <begin position="1"/>
        <end position="21"/>
    </location>
</feature>
<accession>A0A173SJK3</accession>
<feature type="region of interest" description="Disordered" evidence="1">
    <location>
        <begin position="176"/>
        <end position="219"/>
    </location>
</feature>
<organism evidence="4 5">
    <name type="scientific">Eubacterium ramulus</name>
    <dbReference type="NCBI Taxonomy" id="39490"/>
    <lineage>
        <taxon>Bacteria</taxon>
        <taxon>Bacillati</taxon>
        <taxon>Bacillota</taxon>
        <taxon>Clostridia</taxon>
        <taxon>Eubacteriales</taxon>
        <taxon>Eubacteriaceae</taxon>
        <taxon>Eubacterium</taxon>
    </lineage>
</organism>
<gene>
    <name evidence="4" type="ORF">ERS852448_00982</name>
</gene>
<proteinExistence type="predicted"/>
<dbReference type="OrthoDB" id="2004430at2"/>
<name>A0A173SJK3_EUBRA</name>